<dbReference type="EMBL" id="QVQW01000002">
    <property type="protein sequence ID" value="RKU49058.1"/>
    <property type="molecule type" value="Genomic_DNA"/>
</dbReference>
<name>A0A420YMF4_9PEZI</name>
<keyword evidence="3" id="KW-1185">Reference proteome</keyword>
<dbReference type="AlphaFoldDB" id="A0A420YMF4"/>
<comment type="caution">
    <text evidence="2">The sequence shown here is derived from an EMBL/GenBank/DDBJ whole genome shotgun (WGS) entry which is preliminary data.</text>
</comment>
<evidence type="ECO:0000256" key="1">
    <source>
        <dbReference type="SAM" id="MobiDB-lite"/>
    </source>
</evidence>
<reference evidence="2 3" key="1">
    <citation type="submission" date="2018-08" db="EMBL/GenBank/DDBJ databases">
        <title>Draft genome of the lignicolous fungus Coniochaeta pulveracea.</title>
        <authorList>
            <person name="Borstlap C.J."/>
            <person name="De Witt R.N."/>
            <person name="Botha A."/>
            <person name="Volschenk H."/>
        </authorList>
    </citation>
    <scope>NUCLEOTIDE SEQUENCE [LARGE SCALE GENOMIC DNA]</scope>
    <source>
        <strain evidence="2 3">CAB683</strain>
    </source>
</reference>
<evidence type="ECO:0000313" key="3">
    <source>
        <dbReference type="Proteomes" id="UP000275385"/>
    </source>
</evidence>
<feature type="region of interest" description="Disordered" evidence="1">
    <location>
        <begin position="1"/>
        <end position="33"/>
    </location>
</feature>
<accession>A0A420YMF4</accession>
<organism evidence="2 3">
    <name type="scientific">Coniochaeta pulveracea</name>
    <dbReference type="NCBI Taxonomy" id="177199"/>
    <lineage>
        <taxon>Eukaryota</taxon>
        <taxon>Fungi</taxon>
        <taxon>Dikarya</taxon>
        <taxon>Ascomycota</taxon>
        <taxon>Pezizomycotina</taxon>
        <taxon>Sordariomycetes</taxon>
        <taxon>Sordariomycetidae</taxon>
        <taxon>Coniochaetales</taxon>
        <taxon>Coniochaetaceae</taxon>
        <taxon>Coniochaeta</taxon>
    </lineage>
</organism>
<proteinExistence type="predicted"/>
<evidence type="ECO:0000313" key="2">
    <source>
        <dbReference type="EMBL" id="RKU49058.1"/>
    </source>
</evidence>
<sequence>MRNTANEQSGQGPLQRLAVGAVHLGNGGEQDRPGDILDEVGLGAEGYQQRGVLLAAGCFGGVGWGGVAQEGLGLQALVAYSPGEEGEVCCEGEGEGAGHGWGE</sequence>
<protein>
    <submittedName>
        <fullName evidence="2">Uncharacterized protein</fullName>
    </submittedName>
</protein>
<dbReference type="Proteomes" id="UP000275385">
    <property type="component" value="Unassembled WGS sequence"/>
</dbReference>
<feature type="compositionally biased region" description="Polar residues" evidence="1">
    <location>
        <begin position="1"/>
        <end position="12"/>
    </location>
</feature>
<gene>
    <name evidence="2" type="ORF">DL546_002388</name>
</gene>